<sequence length="97" mass="10182">MVAGVALRIGWRVHPVPTNEWNATAGESARGVMRVTSGPPKHRHLPGLGLATPAPNEGDASVDPTVRSFCLTTQANLEGHTSVATKRPTTSPTCSDE</sequence>
<accession>A0A8J3CK74</accession>
<feature type="region of interest" description="Disordered" evidence="1">
    <location>
        <begin position="77"/>
        <end position="97"/>
    </location>
</feature>
<gene>
    <name evidence="2" type="ORF">GCM10012275_58110</name>
</gene>
<dbReference type="Proteomes" id="UP000637578">
    <property type="component" value="Unassembled WGS sequence"/>
</dbReference>
<organism evidence="2 3">
    <name type="scientific">Longimycelium tulufanense</name>
    <dbReference type="NCBI Taxonomy" id="907463"/>
    <lineage>
        <taxon>Bacteria</taxon>
        <taxon>Bacillati</taxon>
        <taxon>Actinomycetota</taxon>
        <taxon>Actinomycetes</taxon>
        <taxon>Pseudonocardiales</taxon>
        <taxon>Pseudonocardiaceae</taxon>
        <taxon>Longimycelium</taxon>
    </lineage>
</organism>
<feature type="compositionally biased region" description="Polar residues" evidence="1">
    <location>
        <begin position="82"/>
        <end position="97"/>
    </location>
</feature>
<dbReference type="EMBL" id="BMMK01000046">
    <property type="protein sequence ID" value="GGM79901.1"/>
    <property type="molecule type" value="Genomic_DNA"/>
</dbReference>
<reference evidence="2" key="1">
    <citation type="journal article" date="2014" name="Int. J. Syst. Evol. Microbiol.">
        <title>Complete genome sequence of Corynebacterium casei LMG S-19264T (=DSM 44701T), isolated from a smear-ripened cheese.</title>
        <authorList>
            <consortium name="US DOE Joint Genome Institute (JGI-PGF)"/>
            <person name="Walter F."/>
            <person name="Albersmeier A."/>
            <person name="Kalinowski J."/>
            <person name="Ruckert C."/>
        </authorList>
    </citation>
    <scope>NUCLEOTIDE SEQUENCE</scope>
    <source>
        <strain evidence="2">CGMCC 4.5737</strain>
    </source>
</reference>
<keyword evidence="3" id="KW-1185">Reference proteome</keyword>
<evidence type="ECO:0000256" key="1">
    <source>
        <dbReference type="SAM" id="MobiDB-lite"/>
    </source>
</evidence>
<name>A0A8J3CK74_9PSEU</name>
<reference evidence="2" key="2">
    <citation type="submission" date="2020-09" db="EMBL/GenBank/DDBJ databases">
        <authorList>
            <person name="Sun Q."/>
            <person name="Zhou Y."/>
        </authorList>
    </citation>
    <scope>NUCLEOTIDE SEQUENCE</scope>
    <source>
        <strain evidence="2">CGMCC 4.5737</strain>
    </source>
</reference>
<dbReference type="AlphaFoldDB" id="A0A8J3CK74"/>
<comment type="caution">
    <text evidence="2">The sequence shown here is derived from an EMBL/GenBank/DDBJ whole genome shotgun (WGS) entry which is preliminary data.</text>
</comment>
<evidence type="ECO:0000313" key="2">
    <source>
        <dbReference type="EMBL" id="GGM79901.1"/>
    </source>
</evidence>
<proteinExistence type="predicted"/>
<evidence type="ECO:0000313" key="3">
    <source>
        <dbReference type="Proteomes" id="UP000637578"/>
    </source>
</evidence>
<protein>
    <submittedName>
        <fullName evidence="2">Uncharacterized protein</fullName>
    </submittedName>
</protein>
<feature type="region of interest" description="Disordered" evidence="1">
    <location>
        <begin position="36"/>
        <end position="62"/>
    </location>
</feature>